<comment type="caution">
    <text evidence="1">The sequence shown here is derived from an EMBL/GenBank/DDBJ whole genome shotgun (WGS) entry which is preliminary data.</text>
</comment>
<protein>
    <submittedName>
        <fullName evidence="1">Uncharacterized protein</fullName>
    </submittedName>
</protein>
<dbReference type="AlphaFoldDB" id="A0A438DFI8"/>
<sequence>MGKEAEYFSKDFEWEKLKEEVESNPSLSYHFQTFDSNSPSLPLLPKTHKLGINFTFVIPLEDSSRKMKTMTGLGKQNPFDTNWEFQFFSSVFLTQR</sequence>
<name>A0A438DFI8_VITVI</name>
<organism evidence="1 2">
    <name type="scientific">Vitis vinifera</name>
    <name type="common">Grape</name>
    <dbReference type="NCBI Taxonomy" id="29760"/>
    <lineage>
        <taxon>Eukaryota</taxon>
        <taxon>Viridiplantae</taxon>
        <taxon>Streptophyta</taxon>
        <taxon>Embryophyta</taxon>
        <taxon>Tracheophyta</taxon>
        <taxon>Spermatophyta</taxon>
        <taxon>Magnoliopsida</taxon>
        <taxon>eudicotyledons</taxon>
        <taxon>Gunneridae</taxon>
        <taxon>Pentapetalae</taxon>
        <taxon>rosids</taxon>
        <taxon>Vitales</taxon>
        <taxon>Vitaceae</taxon>
        <taxon>Viteae</taxon>
        <taxon>Vitis</taxon>
    </lineage>
</organism>
<dbReference type="EMBL" id="QGNW01001655">
    <property type="protein sequence ID" value="RVW34191.1"/>
    <property type="molecule type" value="Genomic_DNA"/>
</dbReference>
<proteinExistence type="predicted"/>
<evidence type="ECO:0000313" key="1">
    <source>
        <dbReference type="EMBL" id="RVW34191.1"/>
    </source>
</evidence>
<evidence type="ECO:0000313" key="2">
    <source>
        <dbReference type="Proteomes" id="UP000288805"/>
    </source>
</evidence>
<accession>A0A438DFI8</accession>
<gene>
    <name evidence="1" type="ORF">CK203_106014</name>
</gene>
<reference evidence="1 2" key="1">
    <citation type="journal article" date="2018" name="PLoS Genet.">
        <title>Population sequencing reveals clonal diversity and ancestral inbreeding in the grapevine cultivar Chardonnay.</title>
        <authorList>
            <person name="Roach M.J."/>
            <person name="Johnson D.L."/>
            <person name="Bohlmann J."/>
            <person name="van Vuuren H.J."/>
            <person name="Jones S.J."/>
            <person name="Pretorius I.S."/>
            <person name="Schmidt S.A."/>
            <person name="Borneman A.R."/>
        </authorList>
    </citation>
    <scope>NUCLEOTIDE SEQUENCE [LARGE SCALE GENOMIC DNA]</scope>
    <source>
        <strain evidence="2">cv. Chardonnay</strain>
        <tissue evidence="1">Leaf</tissue>
    </source>
</reference>
<dbReference type="Proteomes" id="UP000288805">
    <property type="component" value="Unassembled WGS sequence"/>
</dbReference>